<reference evidence="1 2" key="1">
    <citation type="journal article" date="2019" name="Int. J. Syst. Evol. Microbiol.">
        <title>The Global Catalogue of Microorganisms (GCM) 10K type strain sequencing project: providing services to taxonomists for standard genome sequencing and annotation.</title>
        <authorList>
            <consortium name="The Broad Institute Genomics Platform"/>
            <consortium name="The Broad Institute Genome Sequencing Center for Infectious Disease"/>
            <person name="Wu L."/>
            <person name="Ma J."/>
        </authorList>
    </citation>
    <scope>NUCLEOTIDE SEQUENCE [LARGE SCALE GENOMIC DNA]</scope>
    <source>
        <strain evidence="1 2">CGMCC 1.12720</strain>
    </source>
</reference>
<protein>
    <submittedName>
        <fullName evidence="1">Uncharacterized protein</fullName>
    </submittedName>
</protein>
<accession>A0ACB5PVX1</accession>
<evidence type="ECO:0000313" key="2">
    <source>
        <dbReference type="Proteomes" id="UP000605392"/>
    </source>
</evidence>
<name>A0ACB5PVX1_9BACT</name>
<keyword evidence="2" id="KW-1185">Reference proteome</keyword>
<sequence length="908" mass="100763">MLPATWYGLIGVRTTEVKTVWLFFLHNFLLGIGTILVYVSANVILLENNPERNLPLAYGIAALAMMAAGKAYTYFEHHLPLQRLAVRVLLVVVAFTGVISVLVAVGHSVAAAVAIMAGYRVIYLLTNLEFWGVSAVVFDVRQSKRLFGLIGSGDMPAKALGAILALLVHAHTDLLFLLLLALGAYLGALYTLRATLRSHAVEARPTSRPQRLASLAPGLQRWFGDSQLVLSTCLSITAIAAVTAGVEYSFFVNVKHKFHDQATVMRYVSSVLVVTYLLAMIFKMLLTQKALEQVGIRRMLVALPAALLAGLLLFGGLWLVGSDDSVLLLYFYGLYLGLEVLRRAVFDPVFLVLFQPLSPPERLRAHTRAKGFYEPLGMALGGFLLFALHDLPGLNEWAPFVWMSLFAAGALFFLHRTYDHYMAELQHALGRRFGGSAETVVVTSEFLAEDQLPASPAEVQALIEALEDRTQRRAATAQLLQLSSTVLPELIQTLESPAASDALVRRVAQLCARQSVPSSREALVALARRPNLHQRETALRALRHLEQVETDAPIFQGLVQEEMRLAQQLLQGIAAFSHDELRRCLSYELAKGQQRIFGLLFQLYPPHIIADAQRGVDHAARERQANALEILDNIIPRSLYQGLQALLDVAPVAEKVRVFDRLLGPLSQPARVVPFIIEQGEAAFSDWTISVALRHWHAEPHTIKQLLPYIHSSNYLIRESAFFVLKKLSERQPELYEQLTDAEPALPALLMSHTHATTATISARDRVHVLQQTALFAETPENVLSSIVPIMREVSFRDGQQIFAKGDLGTSLFIVYGGEVGIFNGTQHLTTFRKGDFFGELALLDAEPRSASAVAQGEVVAFRLDQEDFYDVMEERSEVLRNIMKVLCQRLRRQNEKMQTQAPLSNPA</sequence>
<gene>
    <name evidence="1" type="ORF">GCM10011375_35560</name>
</gene>
<evidence type="ECO:0000313" key="1">
    <source>
        <dbReference type="EMBL" id="GGF77373.1"/>
    </source>
</evidence>
<organism evidence="1 2">
    <name type="scientific">Hymenobacter qilianensis</name>
    <dbReference type="NCBI Taxonomy" id="1385715"/>
    <lineage>
        <taxon>Bacteria</taxon>
        <taxon>Pseudomonadati</taxon>
        <taxon>Bacteroidota</taxon>
        <taxon>Cytophagia</taxon>
        <taxon>Cytophagales</taxon>
        <taxon>Hymenobacteraceae</taxon>
        <taxon>Hymenobacter</taxon>
    </lineage>
</organism>
<comment type="caution">
    <text evidence="1">The sequence shown here is derived from an EMBL/GenBank/DDBJ whole genome shotgun (WGS) entry which is preliminary data.</text>
</comment>
<dbReference type="EMBL" id="BMFN01000003">
    <property type="protein sequence ID" value="GGF77373.1"/>
    <property type="molecule type" value="Genomic_DNA"/>
</dbReference>
<proteinExistence type="predicted"/>
<dbReference type="Proteomes" id="UP000605392">
    <property type="component" value="Unassembled WGS sequence"/>
</dbReference>